<dbReference type="EMBL" id="JACGWM010000252">
    <property type="protein sequence ID" value="KAL0310171.1"/>
    <property type="molecule type" value="Genomic_DNA"/>
</dbReference>
<name>A0AAW2KTA7_9LAMI</name>
<evidence type="ECO:0000259" key="1">
    <source>
        <dbReference type="Pfam" id="PF13966"/>
    </source>
</evidence>
<comment type="caution">
    <text evidence="2">The sequence shown here is derived from an EMBL/GenBank/DDBJ whole genome shotgun (WGS) entry which is preliminary data.</text>
</comment>
<proteinExistence type="predicted"/>
<sequence>MIQGLPTKGSEFCFADADCILGIPLRGAEAKDELIWHYEKSGHFTVRNAYRVACDLREGGTCSQLGRPWQFIWKSKAPPKVVMFTWRCAWDALPTTANLQRRGVVLTYGCSAEKEDVMNAIFSCNFASLVWAVSGLPWKSLLCSPSSAEEWFRGVCVNWTFESRQGEAEEVITVARRTCGIPGALFGFEDNSGS</sequence>
<evidence type="ECO:0000313" key="2">
    <source>
        <dbReference type="EMBL" id="KAL0310171.1"/>
    </source>
</evidence>
<protein>
    <recommendedName>
        <fullName evidence="1">Reverse transcriptase zinc-binding domain-containing protein</fullName>
    </recommendedName>
</protein>
<reference evidence="2" key="2">
    <citation type="journal article" date="2024" name="Plant">
        <title>Genomic evolution and insights into agronomic trait innovations of Sesamum species.</title>
        <authorList>
            <person name="Miao H."/>
            <person name="Wang L."/>
            <person name="Qu L."/>
            <person name="Liu H."/>
            <person name="Sun Y."/>
            <person name="Le M."/>
            <person name="Wang Q."/>
            <person name="Wei S."/>
            <person name="Zheng Y."/>
            <person name="Lin W."/>
            <person name="Duan Y."/>
            <person name="Cao H."/>
            <person name="Xiong S."/>
            <person name="Wang X."/>
            <person name="Wei L."/>
            <person name="Li C."/>
            <person name="Ma Q."/>
            <person name="Ju M."/>
            <person name="Zhao R."/>
            <person name="Li G."/>
            <person name="Mu C."/>
            <person name="Tian Q."/>
            <person name="Mei H."/>
            <person name="Zhang T."/>
            <person name="Gao T."/>
            <person name="Zhang H."/>
        </authorList>
    </citation>
    <scope>NUCLEOTIDE SEQUENCE</scope>
    <source>
        <strain evidence="2">KEN8</strain>
    </source>
</reference>
<feature type="domain" description="Reverse transcriptase zinc-binding" evidence="1">
    <location>
        <begin position="44"/>
        <end position="131"/>
    </location>
</feature>
<gene>
    <name evidence="2" type="ORF">Scaly_2954300</name>
</gene>
<reference evidence="2" key="1">
    <citation type="submission" date="2020-06" db="EMBL/GenBank/DDBJ databases">
        <authorList>
            <person name="Li T."/>
            <person name="Hu X."/>
            <person name="Zhang T."/>
            <person name="Song X."/>
            <person name="Zhang H."/>
            <person name="Dai N."/>
            <person name="Sheng W."/>
            <person name="Hou X."/>
            <person name="Wei L."/>
        </authorList>
    </citation>
    <scope>NUCLEOTIDE SEQUENCE</scope>
    <source>
        <strain evidence="2">KEN8</strain>
        <tissue evidence="2">Leaf</tissue>
    </source>
</reference>
<accession>A0AAW2KTA7</accession>
<dbReference type="Pfam" id="PF13966">
    <property type="entry name" value="zf-RVT"/>
    <property type="match status" value="1"/>
</dbReference>
<organism evidence="2">
    <name type="scientific">Sesamum calycinum</name>
    <dbReference type="NCBI Taxonomy" id="2727403"/>
    <lineage>
        <taxon>Eukaryota</taxon>
        <taxon>Viridiplantae</taxon>
        <taxon>Streptophyta</taxon>
        <taxon>Embryophyta</taxon>
        <taxon>Tracheophyta</taxon>
        <taxon>Spermatophyta</taxon>
        <taxon>Magnoliopsida</taxon>
        <taxon>eudicotyledons</taxon>
        <taxon>Gunneridae</taxon>
        <taxon>Pentapetalae</taxon>
        <taxon>asterids</taxon>
        <taxon>lamiids</taxon>
        <taxon>Lamiales</taxon>
        <taxon>Pedaliaceae</taxon>
        <taxon>Sesamum</taxon>
    </lineage>
</organism>
<dbReference type="AlphaFoldDB" id="A0AAW2KTA7"/>
<dbReference type="InterPro" id="IPR026960">
    <property type="entry name" value="RVT-Znf"/>
</dbReference>